<dbReference type="RefSeq" id="WP_147022054.1">
    <property type="nucleotide sequence ID" value="NZ_BJYU01000072.1"/>
</dbReference>
<feature type="binding site" evidence="2">
    <location>
        <position position="156"/>
    </location>
    <ligand>
        <name>substrate</name>
    </ligand>
</feature>
<keyword evidence="3" id="KW-0479">Metal-binding</keyword>
<feature type="chain" id="PRO_5021868341" evidence="4">
    <location>
        <begin position="27"/>
        <end position="364"/>
    </location>
</feature>
<dbReference type="InterPro" id="IPR018389">
    <property type="entry name" value="DctP_fam"/>
</dbReference>
<dbReference type="InterPro" id="IPR038404">
    <property type="entry name" value="TRAP_DctP_sf"/>
</dbReference>
<dbReference type="PANTHER" id="PTHR33376">
    <property type="match status" value="1"/>
</dbReference>
<evidence type="ECO:0000256" key="2">
    <source>
        <dbReference type="PIRSR" id="PIRSR039026-1"/>
    </source>
</evidence>
<feature type="binding site" evidence="3">
    <location>
        <position position="214"/>
    </location>
    <ligand>
        <name>substrate</name>
    </ligand>
</feature>
<evidence type="ECO:0000313" key="6">
    <source>
        <dbReference type="Proteomes" id="UP000321085"/>
    </source>
</evidence>
<dbReference type="GO" id="GO:0031317">
    <property type="term" value="C:tripartite ATP-independent periplasmic transporter complex"/>
    <property type="evidence" value="ECO:0007669"/>
    <property type="project" value="InterPro"/>
</dbReference>
<dbReference type="AlphaFoldDB" id="A0A512BXL8"/>
<feature type="binding site" evidence="3">
    <location>
        <position position="240"/>
    </location>
    <ligand>
        <name>substrate</name>
    </ligand>
</feature>
<feature type="signal peptide" evidence="4">
    <location>
        <begin position="1"/>
        <end position="26"/>
    </location>
</feature>
<comment type="caution">
    <text evidence="5">The sequence shown here is derived from an EMBL/GenBank/DDBJ whole genome shotgun (WGS) entry which is preliminary data.</text>
</comment>
<dbReference type="GO" id="GO:0046872">
    <property type="term" value="F:metal ion binding"/>
    <property type="evidence" value="ECO:0007669"/>
    <property type="project" value="UniProtKB-KW"/>
</dbReference>
<accession>A0A512BXL8</accession>
<evidence type="ECO:0000256" key="1">
    <source>
        <dbReference type="ARBA" id="ARBA00022729"/>
    </source>
</evidence>
<gene>
    <name evidence="5" type="ORF">MAE02_43950</name>
</gene>
<dbReference type="Proteomes" id="UP000321085">
    <property type="component" value="Unassembled WGS sequence"/>
</dbReference>
<sequence>MRRRDFFKSAAAGAVATSSLAAPAIAQSMPEVKWRLSSAFPKSLDILYGTGETLARHVAEATDGRFQIQSFAAGEIVGTMQALDAISNGTVEMTHTSSYYYTGKSPVFALITSVPFGMNARQQNAWMNQGGGIDMCNKFLANYNVYALPGGHTGTQMGGWFRKEINTVDDLRGLKFRVAGMAGQILSTLGVVPQQLAPGDIYPALERGSIDAVEFSGPYDDEKLGFQKVAPYYYYPGFWEGGPTTHFMFNLQKWNELPKHYRAALRDAAAFANTDMTAKYDTRNPMALRKLISAGAQLRPFKPEIMEASFKAANSFYEDLCTKDASFKAMWESYSAFRDEEYLWFQVAEFSYDNFMIRMMRTRS</sequence>
<proteinExistence type="predicted"/>
<keyword evidence="6" id="KW-1185">Reference proteome</keyword>
<dbReference type="EMBL" id="BJYU01000072">
    <property type="protein sequence ID" value="GEO16699.1"/>
    <property type="molecule type" value="Genomic_DNA"/>
</dbReference>
<dbReference type="Gene3D" id="3.40.190.10">
    <property type="entry name" value="Periplasmic binding protein-like II"/>
    <property type="match status" value="1"/>
</dbReference>
<evidence type="ECO:0000256" key="4">
    <source>
        <dbReference type="SAM" id="SignalP"/>
    </source>
</evidence>
<feature type="binding site" evidence="2">
    <location>
        <position position="177"/>
    </location>
    <ligand>
        <name>substrate</name>
    </ligand>
</feature>
<dbReference type="Pfam" id="PF03480">
    <property type="entry name" value="DctP"/>
    <property type="match status" value="1"/>
</dbReference>
<name>A0A512BXL8_9HYPH</name>
<organism evidence="5 6">
    <name type="scientific">Microvirga aerophila</name>
    <dbReference type="NCBI Taxonomy" id="670291"/>
    <lineage>
        <taxon>Bacteria</taxon>
        <taxon>Pseudomonadati</taxon>
        <taxon>Pseudomonadota</taxon>
        <taxon>Alphaproteobacteria</taxon>
        <taxon>Hyphomicrobiales</taxon>
        <taxon>Methylobacteriaceae</taxon>
        <taxon>Microvirga</taxon>
    </lineage>
</organism>
<dbReference type="NCBIfam" id="NF037995">
    <property type="entry name" value="TRAP_S1"/>
    <property type="match status" value="1"/>
</dbReference>
<protein>
    <submittedName>
        <fullName evidence="5">ABC transporter substrate-binding protein</fullName>
    </submittedName>
</protein>
<evidence type="ECO:0000313" key="5">
    <source>
        <dbReference type="EMBL" id="GEO16699.1"/>
    </source>
</evidence>
<dbReference type="GO" id="GO:0055085">
    <property type="term" value="P:transmembrane transport"/>
    <property type="evidence" value="ECO:0007669"/>
    <property type="project" value="InterPro"/>
</dbReference>
<dbReference type="Gene3D" id="3.40.190.170">
    <property type="entry name" value="Bacterial extracellular solute-binding protein, family 7"/>
    <property type="match status" value="1"/>
</dbReference>
<keyword evidence="1 4" id="KW-0732">Signal</keyword>
<reference evidence="5 6" key="1">
    <citation type="submission" date="2019-07" db="EMBL/GenBank/DDBJ databases">
        <title>Whole genome shotgun sequence of Microvirga aerophila NBRC 106136.</title>
        <authorList>
            <person name="Hosoyama A."/>
            <person name="Uohara A."/>
            <person name="Ohji S."/>
            <person name="Ichikawa N."/>
        </authorList>
    </citation>
    <scope>NUCLEOTIDE SEQUENCE [LARGE SCALE GENOMIC DNA]</scope>
    <source>
        <strain evidence="5 6">NBRC 106136</strain>
    </source>
</reference>
<feature type="binding site" evidence="3">
    <location>
        <position position="215"/>
    </location>
    <ligand>
        <name>Na(+)</name>
        <dbReference type="ChEBI" id="CHEBI:29101"/>
    </ligand>
</feature>
<dbReference type="PIRSF" id="PIRSF039026">
    <property type="entry name" value="SiaP"/>
    <property type="match status" value="1"/>
</dbReference>
<evidence type="ECO:0000256" key="3">
    <source>
        <dbReference type="PIRSR" id="PIRSR039026-2"/>
    </source>
</evidence>
<dbReference type="InterPro" id="IPR026289">
    <property type="entry name" value="SBP_TakP-like"/>
</dbReference>
<dbReference type="PANTHER" id="PTHR33376:SF5">
    <property type="entry name" value="EXTRACYTOPLASMIC SOLUTE RECEPTOR PROTEIN"/>
    <property type="match status" value="1"/>
</dbReference>